<proteinExistence type="predicted"/>
<gene>
    <name evidence="2" type="ORF">IWZ03DRAFT_187831</name>
</gene>
<evidence type="ECO:0000313" key="2">
    <source>
        <dbReference type="EMBL" id="KAK7516351.1"/>
    </source>
</evidence>
<feature type="region of interest" description="Disordered" evidence="1">
    <location>
        <begin position="54"/>
        <end position="93"/>
    </location>
</feature>
<protein>
    <submittedName>
        <fullName evidence="2">Uncharacterized protein</fullName>
    </submittedName>
</protein>
<feature type="region of interest" description="Disordered" evidence="1">
    <location>
        <begin position="1"/>
        <end position="20"/>
    </location>
</feature>
<keyword evidence="3" id="KW-1185">Reference proteome</keyword>
<name>A0ABR1KJU0_9PEZI</name>
<reference evidence="2 3" key="1">
    <citation type="submission" date="2024-04" db="EMBL/GenBank/DDBJ databases">
        <title>Phyllosticta paracitricarpa is synonymous to the EU quarantine fungus P. citricarpa based on phylogenomic analyses.</title>
        <authorList>
            <consortium name="Lawrence Berkeley National Laboratory"/>
            <person name="Van Ingen-Buijs V.A."/>
            <person name="Van Westerhoven A.C."/>
            <person name="Haridas S."/>
            <person name="Skiadas P."/>
            <person name="Martin F."/>
            <person name="Groenewald J.Z."/>
            <person name="Crous P.W."/>
            <person name="Seidl M.F."/>
        </authorList>
    </citation>
    <scope>NUCLEOTIDE SEQUENCE [LARGE SCALE GENOMIC DNA]</scope>
    <source>
        <strain evidence="2 3">CBS 123371</strain>
    </source>
</reference>
<comment type="caution">
    <text evidence="2">The sequence shown here is derived from an EMBL/GenBank/DDBJ whole genome shotgun (WGS) entry which is preliminary data.</text>
</comment>
<organism evidence="2 3">
    <name type="scientific">Phyllosticta citriasiana</name>
    <dbReference type="NCBI Taxonomy" id="595635"/>
    <lineage>
        <taxon>Eukaryota</taxon>
        <taxon>Fungi</taxon>
        <taxon>Dikarya</taxon>
        <taxon>Ascomycota</taxon>
        <taxon>Pezizomycotina</taxon>
        <taxon>Dothideomycetes</taxon>
        <taxon>Dothideomycetes incertae sedis</taxon>
        <taxon>Botryosphaeriales</taxon>
        <taxon>Phyllostictaceae</taxon>
        <taxon>Phyllosticta</taxon>
    </lineage>
</organism>
<evidence type="ECO:0000256" key="1">
    <source>
        <dbReference type="SAM" id="MobiDB-lite"/>
    </source>
</evidence>
<sequence length="230" mass="26581">MSKPTLHSSHHNIPRDCRHRDHCPPAISHLLRPASGANQAHYVTMRSEKRLIYQRQRKQDRGNGTVKREPVPRSLRRNFSVRRSTLPGNDRHHRTDYYFPAPALQSKVSRNFQTVQRADRRRGVLATAPFNVRRMQAVRPRAKLYRNKTSSTCQRTNLASRMTTRGLGRASMMIFIAHASTHREPTTHELAYRFRYSQLQSHLQLQHELLSSTAMVASCSARPLPSLGFR</sequence>
<dbReference type="Proteomes" id="UP001363622">
    <property type="component" value="Unassembled WGS sequence"/>
</dbReference>
<dbReference type="EMBL" id="JBBPHU010000006">
    <property type="protein sequence ID" value="KAK7516351.1"/>
    <property type="molecule type" value="Genomic_DNA"/>
</dbReference>
<evidence type="ECO:0000313" key="3">
    <source>
        <dbReference type="Proteomes" id="UP001363622"/>
    </source>
</evidence>
<feature type="compositionally biased region" description="Basic and acidic residues" evidence="1">
    <location>
        <begin position="54"/>
        <end position="71"/>
    </location>
</feature>
<accession>A0ABR1KJU0</accession>